<evidence type="ECO:0000256" key="7">
    <source>
        <dbReference type="ARBA" id="ARBA00022729"/>
    </source>
</evidence>
<keyword evidence="11" id="KW-0325">Glycoprotein</keyword>
<dbReference type="InterPro" id="IPR017168">
    <property type="entry name" value="CHR-like"/>
</dbReference>
<feature type="chain" id="PRO_5007896036" description="Crh-like protein" evidence="20">
    <location>
        <begin position="22"/>
        <end position="389"/>
    </location>
</feature>
<feature type="active site" description="Nucleophile" evidence="17">
    <location>
        <position position="121"/>
    </location>
</feature>
<evidence type="ECO:0000256" key="8">
    <source>
        <dbReference type="ARBA" id="ARBA00022801"/>
    </source>
</evidence>
<comment type="catalytic activity">
    <reaction evidence="1">
        <text>Random endo-hydrolysis of N-acetyl-beta-D-glucosaminide (1-&gt;4)-beta-linkages in chitin and chitodextrins.</text>
        <dbReference type="EC" id="3.2.1.14"/>
    </reaction>
</comment>
<dbReference type="CDD" id="cd02183">
    <property type="entry name" value="GH16_fungal_CRH1_transglycosylase"/>
    <property type="match status" value="1"/>
</dbReference>
<feature type="region of interest" description="Disordered" evidence="19">
    <location>
        <begin position="330"/>
        <end position="363"/>
    </location>
</feature>
<dbReference type="GO" id="GO:0016757">
    <property type="term" value="F:glycosyltransferase activity"/>
    <property type="evidence" value="ECO:0007669"/>
    <property type="project" value="UniProtKB-KW"/>
</dbReference>
<dbReference type="PANTHER" id="PTHR10963">
    <property type="entry name" value="GLYCOSYL HYDROLASE-RELATED"/>
    <property type="match status" value="1"/>
</dbReference>
<organism evidence="22 23">
    <name type="scientific">Moelleriella libera RCEF 2490</name>
    <dbReference type="NCBI Taxonomy" id="1081109"/>
    <lineage>
        <taxon>Eukaryota</taxon>
        <taxon>Fungi</taxon>
        <taxon>Dikarya</taxon>
        <taxon>Ascomycota</taxon>
        <taxon>Pezizomycotina</taxon>
        <taxon>Sordariomycetes</taxon>
        <taxon>Hypocreomycetidae</taxon>
        <taxon>Hypocreales</taxon>
        <taxon>Clavicipitaceae</taxon>
        <taxon>Moelleriella</taxon>
    </lineage>
</organism>
<dbReference type="GO" id="GO:0005975">
    <property type="term" value="P:carbohydrate metabolic process"/>
    <property type="evidence" value="ECO:0007669"/>
    <property type="project" value="InterPro"/>
</dbReference>
<comment type="caution">
    <text evidence="22">The sequence shown here is derived from an EMBL/GenBank/DDBJ whole genome shotgun (WGS) entry which is preliminary data.</text>
</comment>
<evidence type="ECO:0000256" key="2">
    <source>
        <dbReference type="ARBA" id="ARBA00004196"/>
    </source>
</evidence>
<keyword evidence="4" id="KW-0336">GPI-anchor</keyword>
<dbReference type="Gene3D" id="2.60.120.200">
    <property type="match status" value="1"/>
</dbReference>
<dbReference type="AlphaFoldDB" id="A0A168CKC7"/>
<keyword evidence="6 22" id="KW-0808">Transferase</keyword>
<evidence type="ECO:0000256" key="4">
    <source>
        <dbReference type="ARBA" id="ARBA00022622"/>
    </source>
</evidence>
<evidence type="ECO:0000313" key="23">
    <source>
        <dbReference type="Proteomes" id="UP000078544"/>
    </source>
</evidence>
<dbReference type="GO" id="GO:0098552">
    <property type="term" value="C:side of membrane"/>
    <property type="evidence" value="ECO:0007669"/>
    <property type="project" value="UniProtKB-KW"/>
</dbReference>
<dbReference type="STRING" id="1081109.A0A168CKC7"/>
<feature type="active site" description="Proton donor" evidence="17">
    <location>
        <position position="125"/>
    </location>
</feature>
<dbReference type="Proteomes" id="UP000078544">
    <property type="component" value="Unassembled WGS sequence"/>
</dbReference>
<keyword evidence="23" id="KW-1185">Reference proteome</keyword>
<keyword evidence="14" id="KW-0961">Cell wall biogenesis/degradation</keyword>
<evidence type="ECO:0000256" key="13">
    <source>
        <dbReference type="ARBA" id="ARBA00023295"/>
    </source>
</evidence>
<protein>
    <recommendedName>
        <fullName evidence="16">Crh-like protein</fullName>
        <ecNumber evidence="16">3.2.-.-</ecNumber>
    </recommendedName>
</protein>
<keyword evidence="12" id="KW-0449">Lipoprotein</keyword>
<reference evidence="22 23" key="1">
    <citation type="journal article" date="2016" name="Genome Biol. Evol.">
        <title>Divergent and convergent evolution of fungal pathogenicity.</title>
        <authorList>
            <person name="Shang Y."/>
            <person name="Xiao G."/>
            <person name="Zheng P."/>
            <person name="Cen K."/>
            <person name="Zhan S."/>
            <person name="Wang C."/>
        </authorList>
    </citation>
    <scope>NUCLEOTIDE SEQUENCE [LARGE SCALE GENOMIC DNA]</scope>
    <source>
        <strain evidence="22 23">RCEF 2490</strain>
    </source>
</reference>
<keyword evidence="5" id="KW-0328">Glycosyltransferase</keyword>
<feature type="signal peptide" evidence="20">
    <location>
        <begin position="1"/>
        <end position="21"/>
    </location>
</feature>
<dbReference type="GO" id="GO:0008843">
    <property type="term" value="F:endochitinase activity"/>
    <property type="evidence" value="ECO:0007669"/>
    <property type="project" value="UniProtKB-EC"/>
</dbReference>
<feature type="region of interest" description="Disordered" evidence="19">
    <location>
        <begin position="275"/>
        <end position="302"/>
    </location>
</feature>
<dbReference type="PIRSF" id="PIRSF037299">
    <property type="entry name" value="Glycosidase_CRH1_prd"/>
    <property type="match status" value="1"/>
</dbReference>
<keyword evidence="10 18" id="KW-1015">Disulfide bond</keyword>
<dbReference type="InterPro" id="IPR013320">
    <property type="entry name" value="ConA-like_dom_sf"/>
</dbReference>
<evidence type="ECO:0000256" key="12">
    <source>
        <dbReference type="ARBA" id="ARBA00023288"/>
    </source>
</evidence>
<keyword evidence="13" id="KW-0326">Glycosidase</keyword>
<sequence>MVSKSFAAAALALAASSAVNAQTSSDCNPMLKDGCPADPALGTKVECDFTKGACEHFSELAGTTISYKDKGALFTIGKKLQAPTIRSKKYILFGKVEVVLQAAPGAGIVTSVVFQSDDLDEIDWEWIGNDAGHVQTNFFSKTRSTDYTNGQTLAVDAVTNTFHTYTIEWTSKGITWSVNGKEVRTITADAAGKKFPQTPAQVRLGTWCGGCSDQEGTRTWAGGATDFSKGPFDAYYKSVTITDYAGKDSQAKGGIKEYVYGDKSGTWQSIKIIGGESSNDSSSSSRAASATTGGSSSASAGSSSSAAAAFSSTGSSGSSASAAKPSFTSAPIKNNFGSPTGASNATTGTASRTSSTPTSTLARGAASRGSAAVGLTLLAGAGALLAHFL</sequence>
<evidence type="ECO:0000313" key="22">
    <source>
        <dbReference type="EMBL" id="KZZ96709.1"/>
    </source>
</evidence>
<accession>A0A168CKC7</accession>
<dbReference type="SUPFAM" id="SSF49899">
    <property type="entry name" value="Concanavalin A-like lectins/glucanases"/>
    <property type="match status" value="1"/>
</dbReference>
<feature type="compositionally biased region" description="Low complexity" evidence="19">
    <location>
        <begin position="337"/>
        <end position="363"/>
    </location>
</feature>
<dbReference type="PANTHER" id="PTHR10963:SF68">
    <property type="entry name" value="GLYCOSIDASE CRH1-RELATED"/>
    <property type="match status" value="1"/>
</dbReference>
<name>A0A168CKC7_9HYPO</name>
<evidence type="ECO:0000256" key="10">
    <source>
        <dbReference type="ARBA" id="ARBA00023157"/>
    </source>
</evidence>
<dbReference type="Pfam" id="PF00722">
    <property type="entry name" value="Glyco_hydro_16"/>
    <property type="match status" value="1"/>
</dbReference>
<evidence type="ECO:0000256" key="5">
    <source>
        <dbReference type="ARBA" id="ARBA00022676"/>
    </source>
</evidence>
<evidence type="ECO:0000256" key="19">
    <source>
        <dbReference type="SAM" id="MobiDB-lite"/>
    </source>
</evidence>
<dbReference type="OrthoDB" id="4781at2759"/>
<evidence type="ECO:0000256" key="17">
    <source>
        <dbReference type="PIRSR" id="PIRSR037299-1"/>
    </source>
</evidence>
<proteinExistence type="inferred from homology"/>
<dbReference type="InterPro" id="IPR050546">
    <property type="entry name" value="Glycosyl_Hydrlase_16"/>
</dbReference>
<evidence type="ECO:0000256" key="18">
    <source>
        <dbReference type="PIRSR" id="PIRSR037299-2"/>
    </source>
</evidence>
<keyword evidence="7 20" id="KW-0732">Signal</keyword>
<dbReference type="InterPro" id="IPR000757">
    <property type="entry name" value="Beta-glucanase-like"/>
</dbReference>
<keyword evidence="9 16" id="KW-0472">Membrane</keyword>
<dbReference type="EC" id="3.2.-.-" evidence="16"/>
<evidence type="ECO:0000256" key="1">
    <source>
        <dbReference type="ARBA" id="ARBA00000822"/>
    </source>
</evidence>
<evidence type="ECO:0000256" key="20">
    <source>
        <dbReference type="SAM" id="SignalP"/>
    </source>
</evidence>
<gene>
    <name evidence="22" type="ORF">AAL_03938</name>
</gene>
<keyword evidence="8 16" id="KW-0378">Hydrolase</keyword>
<dbReference type="EMBL" id="AZGY01000007">
    <property type="protein sequence ID" value="KZZ96709.1"/>
    <property type="molecule type" value="Genomic_DNA"/>
</dbReference>
<dbReference type="PROSITE" id="PS51762">
    <property type="entry name" value="GH16_2"/>
    <property type="match status" value="1"/>
</dbReference>
<dbReference type="GO" id="GO:0009277">
    <property type="term" value="C:fungal-type cell wall"/>
    <property type="evidence" value="ECO:0007669"/>
    <property type="project" value="TreeGrafter"/>
</dbReference>
<evidence type="ECO:0000256" key="14">
    <source>
        <dbReference type="ARBA" id="ARBA00023316"/>
    </source>
</evidence>
<evidence type="ECO:0000256" key="6">
    <source>
        <dbReference type="ARBA" id="ARBA00022679"/>
    </source>
</evidence>
<evidence type="ECO:0000256" key="9">
    <source>
        <dbReference type="ARBA" id="ARBA00023136"/>
    </source>
</evidence>
<evidence type="ECO:0000259" key="21">
    <source>
        <dbReference type="PROSITE" id="PS51762"/>
    </source>
</evidence>
<dbReference type="GO" id="GO:0031505">
    <property type="term" value="P:fungal-type cell wall organization"/>
    <property type="evidence" value="ECO:0007669"/>
    <property type="project" value="TreeGrafter"/>
</dbReference>
<evidence type="ECO:0000256" key="15">
    <source>
        <dbReference type="ARBA" id="ARBA00038074"/>
    </source>
</evidence>
<evidence type="ECO:0000256" key="11">
    <source>
        <dbReference type="ARBA" id="ARBA00023180"/>
    </source>
</evidence>
<evidence type="ECO:0000256" key="16">
    <source>
        <dbReference type="PIRNR" id="PIRNR037299"/>
    </source>
</evidence>
<comment type="similarity">
    <text evidence="15">Belongs to the glycosyl hydrolase 16 family. CRH1 subfamily.</text>
</comment>
<feature type="disulfide bond" evidence="18">
    <location>
        <begin position="27"/>
        <end position="35"/>
    </location>
</feature>
<feature type="domain" description="GH16" evidence="21">
    <location>
        <begin position="21"/>
        <end position="236"/>
    </location>
</feature>
<comment type="subcellular location">
    <subcellularLocation>
        <location evidence="2">Cell envelope</location>
    </subcellularLocation>
    <subcellularLocation>
        <location evidence="3">Membrane</location>
        <topology evidence="3">Lipid-anchor</topology>
        <topology evidence="3">GPI-anchor</topology>
    </subcellularLocation>
</comment>
<evidence type="ECO:0000256" key="3">
    <source>
        <dbReference type="ARBA" id="ARBA00004589"/>
    </source>
</evidence>